<feature type="chain" id="PRO_5015174473" description="Secreted protein" evidence="1">
    <location>
        <begin position="26"/>
        <end position="92"/>
    </location>
</feature>
<proteinExistence type="predicted"/>
<dbReference type="AlphaFoldDB" id="A0A2P2IPE2"/>
<name>A0A2P2IPE2_RHIMU</name>
<evidence type="ECO:0008006" key="3">
    <source>
        <dbReference type="Google" id="ProtNLM"/>
    </source>
</evidence>
<protein>
    <recommendedName>
        <fullName evidence="3">Secreted protein</fullName>
    </recommendedName>
</protein>
<reference evidence="2" key="1">
    <citation type="submission" date="2018-02" db="EMBL/GenBank/DDBJ databases">
        <title>Rhizophora mucronata_Transcriptome.</title>
        <authorList>
            <person name="Meera S.P."/>
            <person name="Sreeshan A."/>
            <person name="Augustine A."/>
        </authorList>
    </citation>
    <scope>NUCLEOTIDE SEQUENCE</scope>
    <source>
        <tissue evidence="2">Leaf</tissue>
    </source>
</reference>
<evidence type="ECO:0000256" key="1">
    <source>
        <dbReference type="SAM" id="SignalP"/>
    </source>
</evidence>
<sequence length="92" mass="10621">MLATDLRSQIFACTVILQVLTTVTTSTLKPTMIKFEEKYIKPHEILKKKKDIRHNCLNLEESKTMGPKCPKNSLRVTGAQKIKVFPLKWMVF</sequence>
<accession>A0A2P2IPE2</accession>
<feature type="signal peptide" evidence="1">
    <location>
        <begin position="1"/>
        <end position="25"/>
    </location>
</feature>
<evidence type="ECO:0000313" key="2">
    <source>
        <dbReference type="EMBL" id="MBW83078.1"/>
    </source>
</evidence>
<organism evidence="2">
    <name type="scientific">Rhizophora mucronata</name>
    <name type="common">Asiatic mangrove</name>
    <dbReference type="NCBI Taxonomy" id="61149"/>
    <lineage>
        <taxon>Eukaryota</taxon>
        <taxon>Viridiplantae</taxon>
        <taxon>Streptophyta</taxon>
        <taxon>Embryophyta</taxon>
        <taxon>Tracheophyta</taxon>
        <taxon>Spermatophyta</taxon>
        <taxon>Magnoliopsida</taxon>
        <taxon>eudicotyledons</taxon>
        <taxon>Gunneridae</taxon>
        <taxon>Pentapetalae</taxon>
        <taxon>rosids</taxon>
        <taxon>fabids</taxon>
        <taxon>Malpighiales</taxon>
        <taxon>Rhizophoraceae</taxon>
        <taxon>Rhizophora</taxon>
    </lineage>
</organism>
<dbReference type="EMBL" id="GGEC01002595">
    <property type="protein sequence ID" value="MBW83078.1"/>
    <property type="molecule type" value="Transcribed_RNA"/>
</dbReference>
<keyword evidence="1" id="KW-0732">Signal</keyword>